<keyword evidence="2" id="KW-0479">Metal-binding</keyword>
<feature type="domain" description="C2H2-type" evidence="11">
    <location>
        <begin position="288"/>
        <end position="311"/>
    </location>
</feature>
<evidence type="ECO:0000256" key="4">
    <source>
        <dbReference type="ARBA" id="ARBA00022771"/>
    </source>
</evidence>
<comment type="subcellular location">
    <subcellularLocation>
        <location evidence="1">Nucleus</location>
    </subcellularLocation>
</comment>
<dbReference type="GO" id="GO:0000978">
    <property type="term" value="F:RNA polymerase II cis-regulatory region sequence-specific DNA binding"/>
    <property type="evidence" value="ECO:0007669"/>
    <property type="project" value="TreeGrafter"/>
</dbReference>
<evidence type="ECO:0000256" key="1">
    <source>
        <dbReference type="ARBA" id="ARBA00004123"/>
    </source>
</evidence>
<evidence type="ECO:0000313" key="13">
    <source>
        <dbReference type="Proteomes" id="UP000299102"/>
    </source>
</evidence>
<dbReference type="PROSITE" id="PS00028">
    <property type="entry name" value="ZINC_FINGER_C2H2_1"/>
    <property type="match status" value="4"/>
</dbReference>
<keyword evidence="5" id="KW-0862">Zinc</keyword>
<gene>
    <name evidence="12" type="primary">PRDM15</name>
    <name evidence="12" type="ORF">EVAR_52101_1</name>
</gene>
<accession>A0A4C1XT17</accession>
<comment type="similarity">
    <text evidence="8">Belongs to the snail C2H2-type zinc-finger protein family.</text>
</comment>
<sequence>MMLCWECVNMLAKIRVFRQRVLKAQEVLRRALSNEMKTPPDTLSNLSMKINTDVMVMCHNEKSSVFVENLDGNEDVCHKQQEYDSENDFDTDKLENNSDYEQDDGRTNTEFESGIKDHSRRSDERSKRKYERKAELIREKFTNVATSGSRTEFSDHYKKLHVKLICDHCGRKFSMKRSIENHIKRNHGSRDCKFCHRHYKTYHSLENHYRMRHPFMISKNLKNEDSYCVECDKQFSSVYKYKNHLRTSVRHTPPKKISVPCPECGKVFSKKTYMKNHHKLAHIKQSEHHCQICDKYFITAFSLRQHKQTVHDKIAIPRDKICNVCGRAFNENHSDYLATRQHPQQNQIFMEKNSYCVFGVVYCELLNSVPNTTDEIEPSFEGKTPSIQLQTRENYSST</sequence>
<dbReference type="PROSITE" id="PS50157">
    <property type="entry name" value="ZINC_FINGER_C2H2_2"/>
    <property type="match status" value="4"/>
</dbReference>
<dbReference type="InterPro" id="IPR050527">
    <property type="entry name" value="Snail/Krueppel_Znf"/>
</dbReference>
<dbReference type="Pfam" id="PF00096">
    <property type="entry name" value="zf-C2H2"/>
    <property type="match status" value="2"/>
</dbReference>
<keyword evidence="7" id="KW-0539">Nucleus</keyword>
<evidence type="ECO:0000256" key="10">
    <source>
        <dbReference type="SAM" id="MobiDB-lite"/>
    </source>
</evidence>
<dbReference type="GO" id="GO:0005634">
    <property type="term" value="C:nucleus"/>
    <property type="evidence" value="ECO:0007669"/>
    <property type="project" value="UniProtKB-SubCell"/>
</dbReference>
<dbReference type="STRING" id="151549.A0A4C1XT17"/>
<comment type="caution">
    <text evidence="12">The sequence shown here is derived from an EMBL/GenBank/DDBJ whole genome shotgun (WGS) entry which is preliminary data.</text>
</comment>
<evidence type="ECO:0000256" key="3">
    <source>
        <dbReference type="ARBA" id="ARBA00022737"/>
    </source>
</evidence>
<evidence type="ECO:0000256" key="5">
    <source>
        <dbReference type="ARBA" id="ARBA00022833"/>
    </source>
</evidence>
<dbReference type="AlphaFoldDB" id="A0A4C1XT17"/>
<dbReference type="InterPro" id="IPR013087">
    <property type="entry name" value="Znf_C2H2_type"/>
</dbReference>
<dbReference type="Proteomes" id="UP000299102">
    <property type="component" value="Unassembled WGS sequence"/>
</dbReference>
<feature type="region of interest" description="Disordered" evidence="10">
    <location>
        <begin position="376"/>
        <end position="398"/>
    </location>
</feature>
<keyword evidence="13" id="KW-1185">Reference proteome</keyword>
<evidence type="ECO:0000256" key="7">
    <source>
        <dbReference type="ARBA" id="ARBA00023242"/>
    </source>
</evidence>
<feature type="compositionally biased region" description="Polar residues" evidence="10">
    <location>
        <begin position="385"/>
        <end position="398"/>
    </location>
</feature>
<dbReference type="SUPFAM" id="SSF57667">
    <property type="entry name" value="beta-beta-alpha zinc fingers"/>
    <property type="match status" value="2"/>
</dbReference>
<dbReference type="InterPro" id="IPR036236">
    <property type="entry name" value="Znf_C2H2_sf"/>
</dbReference>
<dbReference type="Pfam" id="PF12171">
    <property type="entry name" value="zf-C2H2_jaz"/>
    <property type="match status" value="1"/>
</dbReference>
<proteinExistence type="inferred from homology"/>
<reference evidence="12 13" key="1">
    <citation type="journal article" date="2019" name="Commun. Biol.">
        <title>The bagworm genome reveals a unique fibroin gene that provides high tensile strength.</title>
        <authorList>
            <person name="Kono N."/>
            <person name="Nakamura H."/>
            <person name="Ohtoshi R."/>
            <person name="Tomita M."/>
            <person name="Numata K."/>
            <person name="Arakawa K."/>
        </authorList>
    </citation>
    <scope>NUCLEOTIDE SEQUENCE [LARGE SCALE GENOMIC DNA]</scope>
</reference>
<dbReference type="OrthoDB" id="1405595at2759"/>
<organism evidence="12 13">
    <name type="scientific">Eumeta variegata</name>
    <name type="common">Bagworm moth</name>
    <name type="synonym">Eumeta japonica</name>
    <dbReference type="NCBI Taxonomy" id="151549"/>
    <lineage>
        <taxon>Eukaryota</taxon>
        <taxon>Metazoa</taxon>
        <taxon>Ecdysozoa</taxon>
        <taxon>Arthropoda</taxon>
        <taxon>Hexapoda</taxon>
        <taxon>Insecta</taxon>
        <taxon>Pterygota</taxon>
        <taxon>Neoptera</taxon>
        <taxon>Endopterygota</taxon>
        <taxon>Lepidoptera</taxon>
        <taxon>Glossata</taxon>
        <taxon>Ditrysia</taxon>
        <taxon>Tineoidea</taxon>
        <taxon>Psychidae</taxon>
        <taxon>Oiketicinae</taxon>
        <taxon>Eumeta</taxon>
    </lineage>
</organism>
<dbReference type="InterPro" id="IPR022755">
    <property type="entry name" value="Znf_C2H2_jaz"/>
</dbReference>
<protein>
    <submittedName>
        <fullName evidence="12">PR domain zinc finger protein 15</fullName>
    </submittedName>
</protein>
<evidence type="ECO:0000259" key="11">
    <source>
        <dbReference type="PROSITE" id="PS50157"/>
    </source>
</evidence>
<evidence type="ECO:0000256" key="2">
    <source>
        <dbReference type="ARBA" id="ARBA00022723"/>
    </source>
</evidence>
<dbReference type="SMART" id="SM00355">
    <property type="entry name" value="ZnF_C2H2"/>
    <property type="match status" value="5"/>
</dbReference>
<feature type="compositionally biased region" description="Basic and acidic residues" evidence="10">
    <location>
        <begin position="103"/>
        <end position="129"/>
    </location>
</feature>
<keyword evidence="6" id="KW-0238">DNA-binding</keyword>
<feature type="domain" description="C2H2-type" evidence="11">
    <location>
        <begin position="259"/>
        <end position="287"/>
    </location>
</feature>
<feature type="region of interest" description="Disordered" evidence="10">
    <location>
        <begin position="83"/>
        <end position="129"/>
    </location>
</feature>
<dbReference type="PANTHER" id="PTHR24388:SF54">
    <property type="entry name" value="PROTEIN ESCARGOT"/>
    <property type="match status" value="1"/>
</dbReference>
<evidence type="ECO:0000256" key="9">
    <source>
        <dbReference type="PROSITE-ProRule" id="PRU00042"/>
    </source>
</evidence>
<keyword evidence="3" id="KW-0677">Repeat</keyword>
<keyword evidence="4 9" id="KW-0863">Zinc-finger</keyword>
<name>A0A4C1XT17_EUMVA</name>
<dbReference type="GO" id="GO:0008270">
    <property type="term" value="F:zinc ion binding"/>
    <property type="evidence" value="ECO:0007669"/>
    <property type="project" value="UniProtKB-KW"/>
</dbReference>
<feature type="domain" description="C2H2-type" evidence="11">
    <location>
        <begin position="164"/>
        <end position="191"/>
    </location>
</feature>
<dbReference type="GO" id="GO:0000981">
    <property type="term" value="F:DNA-binding transcription factor activity, RNA polymerase II-specific"/>
    <property type="evidence" value="ECO:0007669"/>
    <property type="project" value="TreeGrafter"/>
</dbReference>
<evidence type="ECO:0000313" key="12">
    <source>
        <dbReference type="EMBL" id="GBP65327.1"/>
    </source>
</evidence>
<feature type="domain" description="C2H2-type" evidence="11">
    <location>
        <begin position="226"/>
        <end position="256"/>
    </location>
</feature>
<dbReference type="Gene3D" id="3.30.160.60">
    <property type="entry name" value="Classic Zinc Finger"/>
    <property type="match status" value="3"/>
</dbReference>
<dbReference type="EMBL" id="BGZK01000926">
    <property type="protein sequence ID" value="GBP65327.1"/>
    <property type="molecule type" value="Genomic_DNA"/>
</dbReference>
<evidence type="ECO:0000256" key="8">
    <source>
        <dbReference type="ARBA" id="ARBA00037948"/>
    </source>
</evidence>
<dbReference type="PANTHER" id="PTHR24388">
    <property type="entry name" value="ZINC FINGER PROTEIN"/>
    <property type="match status" value="1"/>
</dbReference>
<evidence type="ECO:0000256" key="6">
    <source>
        <dbReference type="ARBA" id="ARBA00023125"/>
    </source>
</evidence>